<accession>A0A101LVA2</accession>
<keyword evidence="1" id="KW-0496">Mitochondrion</keyword>
<evidence type="ECO:0000313" key="1">
    <source>
        <dbReference type="EMBL" id="KUM45793.1"/>
    </source>
</evidence>
<dbReference type="AlphaFoldDB" id="A0A101LVA2"/>
<proteinExistence type="predicted"/>
<reference evidence="1" key="1">
    <citation type="journal article" date="2015" name="Genome Biol. Evol.">
        <title>Organellar Genomes of White Spruce (Picea glauca): Assembly and Annotation.</title>
        <authorList>
            <person name="Jackman S.D."/>
            <person name="Warren R.L."/>
            <person name="Gibb E.A."/>
            <person name="Vandervalk B.P."/>
            <person name="Mohamadi H."/>
            <person name="Chu J."/>
            <person name="Raymond A."/>
            <person name="Pleasance S."/>
            <person name="Coope R."/>
            <person name="Wildung M.R."/>
            <person name="Ritland C.E."/>
            <person name="Bousquet J."/>
            <person name="Jones S.J."/>
            <person name="Bohlmann J."/>
            <person name="Birol I."/>
        </authorList>
    </citation>
    <scope>NUCLEOTIDE SEQUENCE [LARGE SCALE GENOMIC DNA]</scope>
    <source>
        <tissue evidence="1">Flushing bud</tissue>
    </source>
</reference>
<sequence length="81" mass="8934">MEEAGTFDIEYFLGPDVSTSLSSFAVTMTGVRDGFASIDFFTPATKVDPAPAYPPFIAVGINGLYFNRFNRQGRFINCPRL</sequence>
<protein>
    <submittedName>
        <fullName evidence="1">Uncharacterized protein</fullName>
    </submittedName>
</protein>
<gene>
    <name evidence="1" type="ORF">ABT39_MTgene2361</name>
</gene>
<comment type="caution">
    <text evidence="1">The sequence shown here is derived from an EMBL/GenBank/DDBJ whole genome shotgun (WGS) entry which is preliminary data.</text>
</comment>
<geneLocation type="mitochondrion" evidence="1"/>
<dbReference type="EMBL" id="LKAM01000016">
    <property type="protein sequence ID" value="KUM45793.1"/>
    <property type="molecule type" value="Genomic_DNA"/>
</dbReference>
<name>A0A101LVA2_PICGL</name>
<organism evidence="1">
    <name type="scientific">Picea glauca</name>
    <name type="common">White spruce</name>
    <name type="synonym">Pinus glauca</name>
    <dbReference type="NCBI Taxonomy" id="3330"/>
    <lineage>
        <taxon>Eukaryota</taxon>
        <taxon>Viridiplantae</taxon>
        <taxon>Streptophyta</taxon>
        <taxon>Embryophyta</taxon>
        <taxon>Tracheophyta</taxon>
        <taxon>Spermatophyta</taxon>
        <taxon>Pinopsida</taxon>
        <taxon>Pinidae</taxon>
        <taxon>Conifers I</taxon>
        <taxon>Pinales</taxon>
        <taxon>Pinaceae</taxon>
        <taxon>Picea</taxon>
    </lineage>
</organism>